<keyword evidence="9 13" id="KW-0862">Zinc</keyword>
<dbReference type="GO" id="GO:0005886">
    <property type="term" value="C:plasma membrane"/>
    <property type="evidence" value="ECO:0007669"/>
    <property type="project" value="UniProtKB-SubCell"/>
</dbReference>
<dbReference type="GO" id="GO:0008270">
    <property type="term" value="F:zinc ion binding"/>
    <property type="evidence" value="ECO:0007669"/>
    <property type="project" value="UniProtKB-UniRule"/>
</dbReference>
<evidence type="ECO:0000256" key="8">
    <source>
        <dbReference type="ARBA" id="ARBA00022801"/>
    </source>
</evidence>
<dbReference type="GO" id="GO:0070006">
    <property type="term" value="F:metalloaminopeptidase activity"/>
    <property type="evidence" value="ECO:0007669"/>
    <property type="project" value="TreeGrafter"/>
</dbReference>
<sequence length="902" mass="101955">MTSFKRLPSTVTPIHYSITLRPNLTSLTFSGSEDIEVRINSDTNEIVLNSLEIDITSASFTPQNGKKLTPLRIQSSDETETSCFTFSEPLTSGTGVLSIQFTGILNDKLIGFYRSKYQSREGREERYAAVTQFAATDARRAFPGWDEPAIKATFAVTLEVPIDRMTLSNTDVVSEEVLEDDPRVKRVKYSTTPLMSTYLLAFIVGEFDFVESATTDGVRVRVYAPVGKASQGEFALSVTAKAINYYNDYFGISYPLPKMDLIALSDFAYWAMENWGLVTYRETALLMDPKNSSSMSKQSTALTVAHEVSHQWFGNLVTMEWWTHLWLNEGFAKFMEYLCVDQLFPEYQIWMQYVSQTFLPALQLDALHNSHPIEVPIGHPSEVNEIFDEISYNKGSAVIRMLHRFIGDELFRKGMHSYLSLHSYKSAKTEDLWTALQESSNKPVRDVMSTWTLQKGYPVISVTSRRDKDSVILSLTQEKFCADGKLPANESTTRWLIPISVIRASDPNQIAVEVLMDSKTLDIEVPNVSTNEWLKLNASCVGVYRVNYSPELLSLLLPSIVDKTLPPLDRLGLQSDVFALVQSGRTSTPEVLKLMDAFANEDDYTVWNAIDGCLAKLNQLLSHNSEVLQLFHAFGRQLLSKTYSRLGWQPIKGETHLDTLLRGLVINRLISFGDQSVISEAKNLFDSHCAGSHVIPPDLRSAVYRAVAIDCNDKTFDTLLKLYRESDLHEEKRRLSLGLASVKDSNRIAKVLDFALSVPISDVRSNESVLVIISVGLTRNGRDIAWKFFKENKDELRRRYESGTLIGRLVKHITENFCTEDTLQDVQTFFTENAFPGTERTVKQSLESILDSLLQDVQTFFTENAFPGTERTVKQSLESIRVNIDWLSRDLQSIHAFLTKRS</sequence>
<evidence type="ECO:0000259" key="18">
    <source>
        <dbReference type="Pfam" id="PF17900"/>
    </source>
</evidence>
<feature type="domain" description="Peptidase M1 membrane alanine aminopeptidase" evidence="16">
    <location>
        <begin position="234"/>
        <end position="451"/>
    </location>
</feature>
<dbReference type="GO" id="GO:0016285">
    <property type="term" value="F:alanyl aminopeptidase activity"/>
    <property type="evidence" value="ECO:0007669"/>
    <property type="project" value="UniProtKB-EC"/>
</dbReference>
<organism evidence="19">
    <name type="scientific">Oppiella nova</name>
    <dbReference type="NCBI Taxonomy" id="334625"/>
    <lineage>
        <taxon>Eukaryota</taxon>
        <taxon>Metazoa</taxon>
        <taxon>Ecdysozoa</taxon>
        <taxon>Arthropoda</taxon>
        <taxon>Chelicerata</taxon>
        <taxon>Arachnida</taxon>
        <taxon>Acari</taxon>
        <taxon>Acariformes</taxon>
        <taxon>Sarcoptiformes</taxon>
        <taxon>Oribatida</taxon>
        <taxon>Brachypylina</taxon>
        <taxon>Oppioidea</taxon>
        <taxon>Oppiidae</taxon>
        <taxon>Oppiella</taxon>
    </lineage>
</organism>
<evidence type="ECO:0000256" key="13">
    <source>
        <dbReference type="PIRSR" id="PIRSR634016-3"/>
    </source>
</evidence>
<keyword evidence="8 15" id="KW-0378">Hydrolase</keyword>
<keyword evidence="20" id="KW-1185">Reference proteome</keyword>
<reference evidence="19" key="1">
    <citation type="submission" date="2020-11" db="EMBL/GenBank/DDBJ databases">
        <authorList>
            <person name="Tran Van P."/>
        </authorList>
    </citation>
    <scope>NUCLEOTIDE SEQUENCE</scope>
</reference>
<dbReference type="GO" id="GO:0006508">
    <property type="term" value="P:proteolysis"/>
    <property type="evidence" value="ECO:0007669"/>
    <property type="project" value="UniProtKB-KW"/>
</dbReference>
<feature type="domain" description="ERAP1-like C-terminal" evidence="17">
    <location>
        <begin position="533"/>
        <end position="849"/>
    </location>
</feature>
<dbReference type="InterPro" id="IPR014782">
    <property type="entry name" value="Peptidase_M1_dom"/>
</dbReference>
<dbReference type="EMBL" id="CAJPVJ010000499">
    <property type="protein sequence ID" value="CAG2162681.1"/>
    <property type="molecule type" value="Genomic_DNA"/>
</dbReference>
<dbReference type="InterPro" id="IPR034016">
    <property type="entry name" value="M1_APN-typ"/>
</dbReference>
<accession>A0A7R9LDZ5</accession>
<evidence type="ECO:0000256" key="3">
    <source>
        <dbReference type="ARBA" id="ARBA00010136"/>
    </source>
</evidence>
<dbReference type="SUPFAM" id="SSF55486">
    <property type="entry name" value="Metalloproteases ('zincins'), catalytic domain"/>
    <property type="match status" value="1"/>
</dbReference>
<dbReference type="FunFam" id="2.60.40.1910:FF:000002">
    <property type="entry name" value="Aminopeptidase"/>
    <property type="match status" value="1"/>
</dbReference>
<feature type="site" description="Transition state stabilizer" evidence="14">
    <location>
        <position position="392"/>
    </location>
</feature>
<evidence type="ECO:0000256" key="9">
    <source>
        <dbReference type="ARBA" id="ARBA00022833"/>
    </source>
</evidence>
<dbReference type="GO" id="GO:0005737">
    <property type="term" value="C:cytoplasm"/>
    <property type="evidence" value="ECO:0007669"/>
    <property type="project" value="UniProtKB-SubCell"/>
</dbReference>
<keyword evidence="7 13" id="KW-0479">Metal-binding</keyword>
<evidence type="ECO:0000256" key="15">
    <source>
        <dbReference type="RuleBase" id="RU364040"/>
    </source>
</evidence>
<evidence type="ECO:0000256" key="1">
    <source>
        <dbReference type="ARBA" id="ARBA00004496"/>
    </source>
</evidence>
<dbReference type="Proteomes" id="UP000728032">
    <property type="component" value="Unassembled WGS sequence"/>
</dbReference>
<dbReference type="GO" id="GO:0043171">
    <property type="term" value="P:peptide catabolic process"/>
    <property type="evidence" value="ECO:0007669"/>
    <property type="project" value="TreeGrafter"/>
</dbReference>
<feature type="binding site" evidence="13">
    <location>
        <position position="306"/>
    </location>
    <ligand>
        <name>Zn(2+)</name>
        <dbReference type="ChEBI" id="CHEBI:29105"/>
        <note>catalytic</note>
    </ligand>
</feature>
<dbReference type="Gene3D" id="1.25.50.20">
    <property type="match status" value="2"/>
</dbReference>
<dbReference type="Gene3D" id="2.60.40.1730">
    <property type="entry name" value="tricorn interacting facor f3 domain"/>
    <property type="match status" value="1"/>
</dbReference>
<dbReference type="CDD" id="cd09601">
    <property type="entry name" value="M1_APN-Q_like"/>
    <property type="match status" value="1"/>
</dbReference>
<dbReference type="PANTHER" id="PTHR11533:SF174">
    <property type="entry name" value="PUROMYCIN-SENSITIVE AMINOPEPTIDASE-RELATED"/>
    <property type="match status" value="1"/>
</dbReference>
<dbReference type="FunFam" id="2.60.40.1730:FF:000002">
    <property type="entry name" value="Aminopeptidase"/>
    <property type="match status" value="1"/>
</dbReference>
<evidence type="ECO:0000313" key="19">
    <source>
        <dbReference type="EMBL" id="CAD7639891.1"/>
    </source>
</evidence>
<dbReference type="InterPro" id="IPR045357">
    <property type="entry name" value="Aminopeptidase_N-like_N"/>
</dbReference>
<feature type="binding site" evidence="13">
    <location>
        <position position="310"/>
    </location>
    <ligand>
        <name>Zn(2+)</name>
        <dbReference type="ChEBI" id="CHEBI:29105"/>
        <note>catalytic</note>
    </ligand>
</feature>
<evidence type="ECO:0000256" key="11">
    <source>
        <dbReference type="ARBA" id="ARBA00052895"/>
    </source>
</evidence>
<evidence type="ECO:0000256" key="7">
    <source>
        <dbReference type="ARBA" id="ARBA00022723"/>
    </source>
</evidence>
<dbReference type="Pfam" id="PF01433">
    <property type="entry name" value="Peptidase_M1"/>
    <property type="match status" value="1"/>
</dbReference>
<dbReference type="Gene3D" id="1.10.390.10">
    <property type="entry name" value="Neutral Protease Domain 2"/>
    <property type="match status" value="1"/>
</dbReference>
<evidence type="ECO:0000256" key="12">
    <source>
        <dbReference type="PIRSR" id="PIRSR634016-1"/>
    </source>
</evidence>
<gene>
    <name evidence="19" type="ORF">ONB1V03_LOCUS2273</name>
</gene>
<dbReference type="AlphaFoldDB" id="A0A7R9LDZ5"/>
<evidence type="ECO:0000313" key="20">
    <source>
        <dbReference type="Proteomes" id="UP000728032"/>
    </source>
</evidence>
<evidence type="ECO:0000256" key="10">
    <source>
        <dbReference type="ARBA" id="ARBA00023049"/>
    </source>
</evidence>
<dbReference type="InterPro" id="IPR001930">
    <property type="entry name" value="Peptidase_M1"/>
</dbReference>
<dbReference type="GO" id="GO:0005615">
    <property type="term" value="C:extracellular space"/>
    <property type="evidence" value="ECO:0007669"/>
    <property type="project" value="TreeGrafter"/>
</dbReference>
<dbReference type="InterPro" id="IPR027268">
    <property type="entry name" value="Peptidase_M4/M1_CTD_sf"/>
</dbReference>
<feature type="active site" description="Proton acceptor" evidence="12">
    <location>
        <position position="307"/>
    </location>
</feature>
<dbReference type="PANTHER" id="PTHR11533">
    <property type="entry name" value="PROTEASE M1 ZINC METALLOPROTEASE"/>
    <property type="match status" value="1"/>
</dbReference>
<dbReference type="GO" id="GO:0042277">
    <property type="term" value="F:peptide binding"/>
    <property type="evidence" value="ECO:0007669"/>
    <property type="project" value="TreeGrafter"/>
</dbReference>
<keyword evidence="4 15" id="KW-0031">Aminopeptidase</keyword>
<dbReference type="EC" id="3.4.11.-" evidence="15"/>
<keyword evidence="5" id="KW-0963">Cytoplasm</keyword>
<dbReference type="FunFam" id="1.10.390.10:FF:000001">
    <property type="entry name" value="Aminopeptidase"/>
    <property type="match status" value="1"/>
</dbReference>
<comment type="cofactor">
    <cofactor evidence="13 15">
        <name>Zn(2+)</name>
        <dbReference type="ChEBI" id="CHEBI:29105"/>
    </cofactor>
    <text evidence="13 15">Binds 1 zinc ion per subunit.</text>
</comment>
<evidence type="ECO:0000256" key="4">
    <source>
        <dbReference type="ARBA" id="ARBA00022438"/>
    </source>
</evidence>
<comment type="catalytic activity">
    <reaction evidence="11">
        <text>Release of an N-terminal amino acid, preferentially alanine, from a wide range of peptides, amides and arylamides.</text>
        <dbReference type="EC" id="3.4.11.14"/>
    </reaction>
</comment>
<keyword evidence="6 15" id="KW-0645">Protease</keyword>
<feature type="binding site" evidence="13">
    <location>
        <position position="329"/>
    </location>
    <ligand>
        <name>Zn(2+)</name>
        <dbReference type="ChEBI" id="CHEBI:29105"/>
        <note>catalytic</note>
    </ligand>
</feature>
<dbReference type="Pfam" id="PF11838">
    <property type="entry name" value="ERAP1_C"/>
    <property type="match status" value="1"/>
</dbReference>
<evidence type="ECO:0000259" key="17">
    <source>
        <dbReference type="Pfam" id="PF11838"/>
    </source>
</evidence>
<keyword evidence="10 15" id="KW-0482">Metalloprotease</keyword>
<dbReference type="InterPro" id="IPR042097">
    <property type="entry name" value="Aminopeptidase_N-like_N_sf"/>
</dbReference>
<proteinExistence type="inferred from homology"/>
<protein>
    <recommendedName>
        <fullName evidence="15">Aminopeptidase</fullName>
        <ecNumber evidence="15">3.4.11.-</ecNumber>
    </recommendedName>
</protein>
<dbReference type="Gene3D" id="2.60.40.1910">
    <property type="match status" value="1"/>
</dbReference>
<dbReference type="FunFam" id="1.25.50.20:FF:000002">
    <property type="entry name" value="Aminopeptidase"/>
    <property type="match status" value="1"/>
</dbReference>
<dbReference type="OrthoDB" id="275509at2759"/>
<evidence type="ECO:0000256" key="2">
    <source>
        <dbReference type="ARBA" id="ARBA00004609"/>
    </source>
</evidence>
<comment type="similarity">
    <text evidence="3 15">Belongs to the peptidase M1 family.</text>
</comment>
<dbReference type="PRINTS" id="PR00756">
    <property type="entry name" value="ALADIPTASE"/>
</dbReference>
<feature type="domain" description="Aminopeptidase N-like N-terminal" evidence="18">
    <location>
        <begin position="13"/>
        <end position="199"/>
    </location>
</feature>
<dbReference type="Pfam" id="PF17900">
    <property type="entry name" value="Peptidase_M1_N"/>
    <property type="match status" value="1"/>
</dbReference>
<evidence type="ECO:0000259" key="16">
    <source>
        <dbReference type="Pfam" id="PF01433"/>
    </source>
</evidence>
<evidence type="ECO:0000256" key="5">
    <source>
        <dbReference type="ARBA" id="ARBA00022490"/>
    </source>
</evidence>
<dbReference type="SUPFAM" id="SSF63737">
    <property type="entry name" value="Leukotriene A4 hydrolase N-terminal domain"/>
    <property type="match status" value="1"/>
</dbReference>
<dbReference type="InterPro" id="IPR050344">
    <property type="entry name" value="Peptidase_M1_aminopeptidases"/>
</dbReference>
<comment type="subcellular location">
    <subcellularLocation>
        <location evidence="2">Cell membrane</location>
        <topology evidence="2">Lipid-anchor</topology>
        <topology evidence="2">GPI-anchor</topology>
    </subcellularLocation>
    <subcellularLocation>
        <location evidence="1">Cytoplasm</location>
    </subcellularLocation>
</comment>
<dbReference type="InterPro" id="IPR024571">
    <property type="entry name" value="ERAP1-like_C_dom"/>
</dbReference>
<evidence type="ECO:0000256" key="6">
    <source>
        <dbReference type="ARBA" id="ARBA00022670"/>
    </source>
</evidence>
<evidence type="ECO:0000256" key="14">
    <source>
        <dbReference type="PIRSR" id="PIRSR634016-4"/>
    </source>
</evidence>
<dbReference type="EMBL" id="OC915324">
    <property type="protein sequence ID" value="CAD7639891.1"/>
    <property type="molecule type" value="Genomic_DNA"/>
</dbReference>
<name>A0A7R9LDZ5_9ACAR</name>